<dbReference type="Gene3D" id="3.40.50.150">
    <property type="entry name" value="Vaccinia Virus protein VP39"/>
    <property type="match status" value="1"/>
</dbReference>
<organism evidence="2 3">
    <name type="scientific">Lentithecium fluviatile CBS 122367</name>
    <dbReference type="NCBI Taxonomy" id="1168545"/>
    <lineage>
        <taxon>Eukaryota</taxon>
        <taxon>Fungi</taxon>
        <taxon>Dikarya</taxon>
        <taxon>Ascomycota</taxon>
        <taxon>Pezizomycotina</taxon>
        <taxon>Dothideomycetes</taxon>
        <taxon>Pleosporomycetidae</taxon>
        <taxon>Pleosporales</taxon>
        <taxon>Massarineae</taxon>
        <taxon>Lentitheciaceae</taxon>
        <taxon>Lentithecium</taxon>
    </lineage>
</organism>
<evidence type="ECO:0000256" key="1">
    <source>
        <dbReference type="SAM" id="MobiDB-lite"/>
    </source>
</evidence>
<evidence type="ECO:0000313" key="2">
    <source>
        <dbReference type="EMBL" id="KAF2675651.1"/>
    </source>
</evidence>
<name>A0A6G1ICG3_9PLEO</name>
<dbReference type="AlphaFoldDB" id="A0A6G1ICG3"/>
<keyword evidence="3" id="KW-1185">Reference proteome</keyword>
<reference evidence="2" key="1">
    <citation type="journal article" date="2020" name="Stud. Mycol.">
        <title>101 Dothideomycetes genomes: a test case for predicting lifestyles and emergence of pathogens.</title>
        <authorList>
            <person name="Haridas S."/>
            <person name="Albert R."/>
            <person name="Binder M."/>
            <person name="Bloem J."/>
            <person name="Labutti K."/>
            <person name="Salamov A."/>
            <person name="Andreopoulos B."/>
            <person name="Baker S."/>
            <person name="Barry K."/>
            <person name="Bills G."/>
            <person name="Bluhm B."/>
            <person name="Cannon C."/>
            <person name="Castanera R."/>
            <person name="Culley D."/>
            <person name="Daum C."/>
            <person name="Ezra D."/>
            <person name="Gonzalez J."/>
            <person name="Henrissat B."/>
            <person name="Kuo A."/>
            <person name="Liang C."/>
            <person name="Lipzen A."/>
            <person name="Lutzoni F."/>
            <person name="Magnuson J."/>
            <person name="Mondo S."/>
            <person name="Nolan M."/>
            <person name="Ohm R."/>
            <person name="Pangilinan J."/>
            <person name="Park H.-J."/>
            <person name="Ramirez L."/>
            <person name="Alfaro M."/>
            <person name="Sun H."/>
            <person name="Tritt A."/>
            <person name="Yoshinaga Y."/>
            <person name="Zwiers L.-H."/>
            <person name="Turgeon B."/>
            <person name="Goodwin S."/>
            <person name="Spatafora J."/>
            <person name="Crous P."/>
            <person name="Grigoriev I."/>
        </authorList>
    </citation>
    <scope>NUCLEOTIDE SEQUENCE</scope>
    <source>
        <strain evidence="2">CBS 122367</strain>
    </source>
</reference>
<feature type="region of interest" description="Disordered" evidence="1">
    <location>
        <begin position="1"/>
        <end position="20"/>
    </location>
</feature>
<evidence type="ECO:0000313" key="3">
    <source>
        <dbReference type="Proteomes" id="UP000799291"/>
    </source>
</evidence>
<protein>
    <recommendedName>
        <fullName evidence="4">Methyltransferase type 11 domain-containing protein</fullName>
    </recommendedName>
</protein>
<gene>
    <name evidence="2" type="ORF">K458DRAFT_411091</name>
</gene>
<evidence type="ECO:0008006" key="4">
    <source>
        <dbReference type="Google" id="ProtNLM"/>
    </source>
</evidence>
<dbReference type="Proteomes" id="UP000799291">
    <property type="component" value="Unassembled WGS sequence"/>
</dbReference>
<proteinExistence type="predicted"/>
<dbReference type="EMBL" id="MU005657">
    <property type="protein sequence ID" value="KAF2675651.1"/>
    <property type="molecule type" value="Genomic_DNA"/>
</dbReference>
<accession>A0A6G1ICG3</accession>
<dbReference type="OrthoDB" id="184880at2759"/>
<dbReference type="InterPro" id="IPR029063">
    <property type="entry name" value="SAM-dependent_MTases_sf"/>
</dbReference>
<sequence>MRATTGDTPADTTYHRQSMTEPWPKEWEGTFDLVHARTALPGVGTNPLEDAVEGLVSLVKPGGWTQLVEMEGQGVGLREKLTPMLEASGLVNIDYKITMTPFGALVSDKIRATSEASLFATAMGVSMTTKMLPPISISREDLDAMPPKVIEETNQVG</sequence>
<dbReference type="SUPFAM" id="SSF53335">
    <property type="entry name" value="S-adenosyl-L-methionine-dependent methyltransferases"/>
    <property type="match status" value="1"/>
</dbReference>